<dbReference type="GO" id="GO:0015074">
    <property type="term" value="P:DNA integration"/>
    <property type="evidence" value="ECO:0007669"/>
    <property type="project" value="InterPro"/>
</dbReference>
<dbReference type="InterPro" id="IPR013762">
    <property type="entry name" value="Integrase-like_cat_sf"/>
</dbReference>
<dbReference type="Gene3D" id="1.10.150.130">
    <property type="match status" value="1"/>
</dbReference>
<reference evidence="4" key="1">
    <citation type="submission" date="2017-06" db="EMBL/GenBank/DDBJ databases">
        <title>Complete sequence of p12939-PER from clinical Pseudomonas aeruginosa.</title>
        <authorList>
            <person name="Yuan M."/>
            <person name="Feng J."/>
            <person name="Zhan Z."/>
            <person name="Jiang X."/>
            <person name="Zhang D."/>
            <person name="Chen X."/>
            <person name="Zhao X."/>
            <person name="Che J."/>
            <person name="Lu J."/>
            <person name="Xu J."/>
            <person name="Li J."/>
            <person name="Zhou D."/>
        </authorList>
    </citation>
    <scope>NUCLEOTIDE SEQUENCE</scope>
    <source>
        <plasmid evidence="4">p12939-PER</plasmid>
    </source>
</reference>
<proteinExistence type="predicted"/>
<dbReference type="Pfam" id="PF00589">
    <property type="entry name" value="Phage_integrase"/>
    <property type="match status" value="1"/>
</dbReference>
<feature type="domain" description="Tyr recombinase" evidence="3">
    <location>
        <begin position="227"/>
        <end position="418"/>
    </location>
</feature>
<evidence type="ECO:0000259" key="3">
    <source>
        <dbReference type="PROSITE" id="PS51898"/>
    </source>
</evidence>
<dbReference type="Gene3D" id="1.10.443.10">
    <property type="entry name" value="Intergrase catalytic core"/>
    <property type="match status" value="1"/>
</dbReference>
<name>A0A2L1KF75_PSEAI</name>
<dbReference type="InterPro" id="IPR052925">
    <property type="entry name" value="Phage_Integrase-like_Recomb"/>
</dbReference>
<evidence type="ECO:0000256" key="1">
    <source>
        <dbReference type="ARBA" id="ARBA00023125"/>
    </source>
</evidence>
<accession>A0A2L1KF75</accession>
<dbReference type="PROSITE" id="PS51898">
    <property type="entry name" value="TYR_RECOMBINASE"/>
    <property type="match status" value="1"/>
</dbReference>
<keyword evidence="4" id="KW-0614">Plasmid</keyword>
<dbReference type="PANTHER" id="PTHR34605">
    <property type="entry name" value="PHAGE_INTEGRASE DOMAIN-CONTAINING PROTEIN"/>
    <property type="match status" value="1"/>
</dbReference>
<dbReference type="InterPro" id="IPR011010">
    <property type="entry name" value="DNA_brk_join_enz"/>
</dbReference>
<dbReference type="GO" id="GO:0006310">
    <property type="term" value="P:DNA recombination"/>
    <property type="evidence" value="ECO:0007669"/>
    <property type="project" value="UniProtKB-KW"/>
</dbReference>
<evidence type="ECO:0000256" key="2">
    <source>
        <dbReference type="ARBA" id="ARBA00023172"/>
    </source>
</evidence>
<dbReference type="PANTHER" id="PTHR34605:SF3">
    <property type="entry name" value="P CELL-TYPE AGGLUTINATION PROTEIN MAP4-LIKE-RELATED"/>
    <property type="match status" value="1"/>
</dbReference>
<evidence type="ECO:0000313" key="4">
    <source>
        <dbReference type="EMBL" id="AVE20990.1"/>
    </source>
</evidence>
<dbReference type="AlphaFoldDB" id="A0A2L1KF75"/>
<sequence length="435" mass="46621">MMKDCAGPKAAFVTSSFCRLRHFAKGSYGSITALHDHGYRHADLFVILGLISTRLSAPIAPLSEKTLTEPIAMPSSSPLVLAELAASTRAAADAFIAAGTAANTVRSYQSALAYWSAWLQLRYRRALGDGPLPPEVAVQFIVDHLARPDDAGCWSHLLPADLDAALVAAGVKGKPGPLAFSTVSHRLAVLAKWHRLQQWENPAESQVVKTLLREARKAQARHGVSVRKKTAVVLEPLQAMLATCTDGIRGLRDRALLLLAWSGGGRRRSEVIGLQVQDLRRLDADTWLYALGATKTDTGGERREKPLQGPAAHALQAWLEAAPAQTGPLFRRLYRGGRVSSTGLSGDQVARIVKRRAQLAGLEGDWAAHSLRSGFVTEAGRQGVPLGEVMAMTEHRSITTVMGYFQAGSLLGSRATKLLGQALTPQASASAPSDE</sequence>
<keyword evidence="1" id="KW-0238">DNA-binding</keyword>
<dbReference type="SUPFAM" id="SSF47823">
    <property type="entry name" value="lambda integrase-like, N-terminal domain"/>
    <property type="match status" value="1"/>
</dbReference>
<dbReference type="InterPro" id="IPR002104">
    <property type="entry name" value="Integrase_catalytic"/>
</dbReference>
<organism evidence="4">
    <name type="scientific">Pseudomonas aeruginosa</name>
    <dbReference type="NCBI Taxonomy" id="287"/>
    <lineage>
        <taxon>Bacteria</taxon>
        <taxon>Pseudomonadati</taxon>
        <taxon>Pseudomonadota</taxon>
        <taxon>Gammaproteobacteria</taxon>
        <taxon>Pseudomonadales</taxon>
        <taxon>Pseudomonadaceae</taxon>
        <taxon>Pseudomonas</taxon>
    </lineage>
</organism>
<dbReference type="GO" id="GO:0003677">
    <property type="term" value="F:DNA binding"/>
    <property type="evidence" value="ECO:0007669"/>
    <property type="project" value="UniProtKB-KW"/>
</dbReference>
<keyword evidence="2" id="KW-0233">DNA recombination</keyword>
<dbReference type="EMBL" id="MF344569">
    <property type="protein sequence ID" value="AVE20990.1"/>
    <property type="molecule type" value="Genomic_DNA"/>
</dbReference>
<dbReference type="CDD" id="cd00799">
    <property type="entry name" value="INT_Cre_C"/>
    <property type="match status" value="1"/>
</dbReference>
<dbReference type="SUPFAM" id="SSF56349">
    <property type="entry name" value="DNA breaking-rejoining enzymes"/>
    <property type="match status" value="1"/>
</dbReference>
<dbReference type="InterPro" id="IPR010998">
    <property type="entry name" value="Integrase_recombinase_N"/>
</dbReference>
<geneLocation type="plasmid" evidence="4">
    <name>p12939-PER</name>
</geneLocation>
<protein>
    <submittedName>
        <fullName evidence="4">Phage-related integrase</fullName>
    </submittedName>
</protein>